<dbReference type="EMBL" id="LT795061">
    <property type="protein sequence ID" value="SJX63439.1"/>
    <property type="molecule type" value="Genomic_DNA"/>
</dbReference>
<dbReference type="AlphaFoldDB" id="A0A2N8UFA7"/>
<protein>
    <submittedName>
        <fullName evidence="2">Related to transposase</fullName>
    </submittedName>
</protein>
<reference evidence="2 3" key="1">
    <citation type="submission" date="2017-02" db="EMBL/GenBank/DDBJ databases">
        <authorList>
            <person name="Peterson S.W."/>
        </authorList>
    </citation>
    <scope>NUCLEOTIDE SEQUENCE [LARGE SCALE GENOMIC DNA]</scope>
    <source>
        <strain evidence="2 3">SRS1_H2-8</strain>
    </source>
</reference>
<feature type="region of interest" description="Disordered" evidence="1">
    <location>
        <begin position="112"/>
        <end position="216"/>
    </location>
</feature>
<gene>
    <name evidence="2" type="ORF">SRS1_25020</name>
</gene>
<evidence type="ECO:0000313" key="2">
    <source>
        <dbReference type="EMBL" id="SJX63439.1"/>
    </source>
</evidence>
<name>A0A2N8UFA7_9BASI</name>
<feature type="compositionally biased region" description="Low complexity" evidence="1">
    <location>
        <begin position="139"/>
        <end position="149"/>
    </location>
</feature>
<evidence type="ECO:0000313" key="3">
    <source>
        <dbReference type="Proteomes" id="UP000239563"/>
    </source>
</evidence>
<accession>A0A2N8UFA7</accession>
<sequence length="216" mass="22990">MQPLDVLIFGPLTAAYCCIINTAAEHVDAVNKVQFGTFYTQAWEKVLMQSATQKAFSDSRISLNPSPEKVLRHLPSGSMLTRASRTLLQELAVPCLASAFNATLDATLNAHAQEPGSRAKEQNGSDSGMEGGNGRSKGVVKVVAAPSAAVDDRNDASEDGDEDLLAPPTMPSPLPTHSFLDELDDGEPLSAVKDDDPGSFGFFETLPIPGPSHIRR</sequence>
<dbReference type="Proteomes" id="UP000239563">
    <property type="component" value="Chromosome VIII"/>
</dbReference>
<evidence type="ECO:0000256" key="1">
    <source>
        <dbReference type="SAM" id="MobiDB-lite"/>
    </source>
</evidence>
<proteinExistence type="predicted"/>
<organism evidence="2 3">
    <name type="scientific">Sporisorium reilianum f. sp. reilianum</name>
    <dbReference type="NCBI Taxonomy" id="72559"/>
    <lineage>
        <taxon>Eukaryota</taxon>
        <taxon>Fungi</taxon>
        <taxon>Dikarya</taxon>
        <taxon>Basidiomycota</taxon>
        <taxon>Ustilaginomycotina</taxon>
        <taxon>Ustilaginomycetes</taxon>
        <taxon>Ustilaginales</taxon>
        <taxon>Ustilaginaceae</taxon>
        <taxon>Sporisorium</taxon>
    </lineage>
</organism>